<feature type="domain" description="HTH tetR-type" evidence="5">
    <location>
        <begin position="10"/>
        <end position="70"/>
    </location>
</feature>
<feature type="DNA-binding region" description="H-T-H motif" evidence="4">
    <location>
        <begin position="33"/>
        <end position="52"/>
    </location>
</feature>
<reference evidence="6 7" key="1">
    <citation type="submission" date="2024-06" db="EMBL/GenBank/DDBJ databases">
        <title>The Natural Products Discovery Center: Release of the First 8490 Sequenced Strains for Exploring Actinobacteria Biosynthetic Diversity.</title>
        <authorList>
            <person name="Kalkreuter E."/>
            <person name="Kautsar S.A."/>
            <person name="Yang D."/>
            <person name="Bader C.D."/>
            <person name="Teijaro C.N."/>
            <person name="Fluegel L."/>
            <person name="Davis C.M."/>
            <person name="Simpson J.R."/>
            <person name="Lauterbach L."/>
            <person name="Steele A.D."/>
            <person name="Gui C."/>
            <person name="Meng S."/>
            <person name="Li G."/>
            <person name="Viehrig K."/>
            <person name="Ye F."/>
            <person name="Su P."/>
            <person name="Kiefer A.F."/>
            <person name="Nichols A."/>
            <person name="Cepeda A.J."/>
            <person name="Yan W."/>
            <person name="Fan B."/>
            <person name="Jiang Y."/>
            <person name="Adhikari A."/>
            <person name="Zheng C.-J."/>
            <person name="Schuster L."/>
            <person name="Cowan T.M."/>
            <person name="Smanski M.J."/>
            <person name="Chevrette M.G."/>
            <person name="De Carvalho L.P.S."/>
            <person name="Shen B."/>
        </authorList>
    </citation>
    <scope>NUCLEOTIDE SEQUENCE [LARGE SCALE GENOMIC DNA]</scope>
    <source>
        <strain evidence="6 7">NPDC050100</strain>
    </source>
</reference>
<evidence type="ECO:0000259" key="5">
    <source>
        <dbReference type="PROSITE" id="PS50977"/>
    </source>
</evidence>
<keyword evidence="3" id="KW-0804">Transcription</keyword>
<dbReference type="PROSITE" id="PS50977">
    <property type="entry name" value="HTH_TETR_2"/>
    <property type="match status" value="1"/>
</dbReference>
<accession>A0ABV3GJM0</accession>
<evidence type="ECO:0000256" key="1">
    <source>
        <dbReference type="ARBA" id="ARBA00023015"/>
    </source>
</evidence>
<evidence type="ECO:0000256" key="3">
    <source>
        <dbReference type="ARBA" id="ARBA00023163"/>
    </source>
</evidence>
<dbReference type="Pfam" id="PF21351">
    <property type="entry name" value="TetR_C_41"/>
    <property type="match status" value="1"/>
</dbReference>
<dbReference type="Pfam" id="PF00440">
    <property type="entry name" value="TetR_N"/>
    <property type="match status" value="1"/>
</dbReference>
<organism evidence="6 7">
    <name type="scientific">Microtetraspora glauca</name>
    <dbReference type="NCBI Taxonomy" id="1996"/>
    <lineage>
        <taxon>Bacteria</taxon>
        <taxon>Bacillati</taxon>
        <taxon>Actinomycetota</taxon>
        <taxon>Actinomycetes</taxon>
        <taxon>Streptosporangiales</taxon>
        <taxon>Streptosporangiaceae</taxon>
        <taxon>Microtetraspora</taxon>
    </lineage>
</organism>
<evidence type="ECO:0000256" key="4">
    <source>
        <dbReference type="PROSITE-ProRule" id="PRU00335"/>
    </source>
</evidence>
<dbReference type="PANTHER" id="PTHR30055:SF234">
    <property type="entry name" value="HTH-TYPE TRANSCRIPTIONAL REGULATOR BETI"/>
    <property type="match status" value="1"/>
</dbReference>
<proteinExistence type="predicted"/>
<dbReference type="InterPro" id="IPR023772">
    <property type="entry name" value="DNA-bd_HTH_TetR-type_CS"/>
</dbReference>
<evidence type="ECO:0000256" key="2">
    <source>
        <dbReference type="ARBA" id="ARBA00023125"/>
    </source>
</evidence>
<sequence>MGNRKVEQGETTRTALVEAAAALFAEKGYADTSTGEVVARANVTRGALYHHFADKEEIFRAVLETVEGDIFDRVNAATAASIEAGAGDPASLLRVGTDTFLDACLDRPVQRILLQESTSVLGWSHWQRLDNPRCPRRLLAHGLAQAVDAGMIAEQPAEPLTHLLYGALVQAGMIIAGADDPVATRAAMGTAVERLLDALFAAGTGHPVRDRHRSLAP</sequence>
<dbReference type="InterPro" id="IPR009057">
    <property type="entry name" value="Homeodomain-like_sf"/>
</dbReference>
<comment type="caution">
    <text evidence="6">The sequence shown here is derived from an EMBL/GenBank/DDBJ whole genome shotgun (WGS) entry which is preliminary data.</text>
</comment>
<protein>
    <submittedName>
        <fullName evidence="6">TetR/AcrR family transcriptional regulator</fullName>
    </submittedName>
</protein>
<name>A0ABV3GJM0_MICGL</name>
<keyword evidence="2 4" id="KW-0238">DNA-binding</keyword>
<dbReference type="PROSITE" id="PS01081">
    <property type="entry name" value="HTH_TETR_1"/>
    <property type="match status" value="1"/>
</dbReference>
<keyword evidence="7" id="KW-1185">Reference proteome</keyword>
<dbReference type="Gene3D" id="1.10.357.10">
    <property type="entry name" value="Tetracycline Repressor, domain 2"/>
    <property type="match status" value="1"/>
</dbReference>
<dbReference type="RefSeq" id="WP_061253995.1">
    <property type="nucleotide sequence ID" value="NZ_JBFALK010000014.1"/>
</dbReference>
<dbReference type="Proteomes" id="UP001551675">
    <property type="component" value="Unassembled WGS sequence"/>
</dbReference>
<dbReference type="SUPFAM" id="SSF46689">
    <property type="entry name" value="Homeodomain-like"/>
    <property type="match status" value="1"/>
</dbReference>
<dbReference type="PRINTS" id="PR00455">
    <property type="entry name" value="HTHTETR"/>
</dbReference>
<evidence type="ECO:0000313" key="6">
    <source>
        <dbReference type="EMBL" id="MEV0971825.1"/>
    </source>
</evidence>
<gene>
    <name evidence="6" type="ORF">AB0I59_24745</name>
</gene>
<keyword evidence="1" id="KW-0805">Transcription regulation</keyword>
<dbReference type="PANTHER" id="PTHR30055">
    <property type="entry name" value="HTH-TYPE TRANSCRIPTIONAL REGULATOR RUTR"/>
    <property type="match status" value="1"/>
</dbReference>
<dbReference type="InterPro" id="IPR049484">
    <property type="entry name" value="Rv0078-like_C"/>
</dbReference>
<dbReference type="EMBL" id="JBFALK010000014">
    <property type="protein sequence ID" value="MEV0971825.1"/>
    <property type="molecule type" value="Genomic_DNA"/>
</dbReference>
<dbReference type="InterPro" id="IPR001647">
    <property type="entry name" value="HTH_TetR"/>
</dbReference>
<dbReference type="InterPro" id="IPR050109">
    <property type="entry name" value="HTH-type_TetR-like_transc_reg"/>
</dbReference>
<evidence type="ECO:0000313" key="7">
    <source>
        <dbReference type="Proteomes" id="UP001551675"/>
    </source>
</evidence>